<dbReference type="KEGG" id="bco:Bcell_1232"/>
<protein>
    <recommendedName>
        <fullName evidence="3">Prokaryotic membrane lipoprotein lipid attachment site profile</fullName>
    </recommendedName>
</protein>
<dbReference type="eggNOG" id="ENOG5033581">
    <property type="taxonomic scope" value="Bacteria"/>
</dbReference>
<dbReference type="OrthoDB" id="1909991at2"/>
<evidence type="ECO:0000313" key="2">
    <source>
        <dbReference type="Proteomes" id="UP000001401"/>
    </source>
</evidence>
<dbReference type="Proteomes" id="UP000001401">
    <property type="component" value="Chromosome"/>
</dbReference>
<reference evidence="1 2" key="1">
    <citation type="submission" date="2010-12" db="EMBL/GenBank/DDBJ databases">
        <title>Complete sequence of Bacillus cellulosilyticus DSM 2522.</title>
        <authorList>
            <consortium name="US DOE Joint Genome Institute"/>
            <person name="Lucas S."/>
            <person name="Copeland A."/>
            <person name="Lapidus A."/>
            <person name="Cheng J.-F."/>
            <person name="Bruce D."/>
            <person name="Goodwin L."/>
            <person name="Pitluck S."/>
            <person name="Chertkov O."/>
            <person name="Detter J.C."/>
            <person name="Han C."/>
            <person name="Tapia R."/>
            <person name="Land M."/>
            <person name="Hauser L."/>
            <person name="Jeffries C."/>
            <person name="Kyrpides N."/>
            <person name="Ivanova N."/>
            <person name="Mikhailova N."/>
            <person name="Brumm P."/>
            <person name="Mead D."/>
            <person name="Woyke T."/>
        </authorList>
    </citation>
    <scope>NUCLEOTIDE SEQUENCE [LARGE SCALE GENOMIC DNA]</scope>
    <source>
        <strain evidence="2">ATCC 21833 / DSM 2522 / FERM P-1141 / JCM 9156 / N-4</strain>
    </source>
</reference>
<dbReference type="AlphaFoldDB" id="E6TRX4"/>
<dbReference type="EMBL" id="CP002394">
    <property type="protein sequence ID" value="ADU29497.1"/>
    <property type="molecule type" value="Genomic_DNA"/>
</dbReference>
<keyword evidence="2" id="KW-1185">Reference proteome</keyword>
<gene>
    <name evidence="1" type="ordered locus">Bcell_1232</name>
</gene>
<organism evidence="1 2">
    <name type="scientific">Evansella cellulosilytica (strain ATCC 21833 / DSM 2522 / FERM P-1141 / JCM 9156 / N-4)</name>
    <name type="common">Bacillus cellulosilyticus</name>
    <dbReference type="NCBI Taxonomy" id="649639"/>
    <lineage>
        <taxon>Bacteria</taxon>
        <taxon>Bacillati</taxon>
        <taxon>Bacillota</taxon>
        <taxon>Bacilli</taxon>
        <taxon>Bacillales</taxon>
        <taxon>Bacillaceae</taxon>
        <taxon>Evansella</taxon>
    </lineage>
</organism>
<dbReference type="PROSITE" id="PS51257">
    <property type="entry name" value="PROKAR_LIPOPROTEIN"/>
    <property type="match status" value="1"/>
</dbReference>
<evidence type="ECO:0008006" key="3">
    <source>
        <dbReference type="Google" id="ProtNLM"/>
    </source>
</evidence>
<accession>E6TRX4</accession>
<dbReference type="RefSeq" id="WP_013487838.1">
    <property type="nucleotide sequence ID" value="NC_014829.1"/>
</dbReference>
<evidence type="ECO:0000313" key="1">
    <source>
        <dbReference type="EMBL" id="ADU29497.1"/>
    </source>
</evidence>
<sequence length="139" mass="15748" precursor="true">MNLIKLSCVLMALSLFMITGCSDIRELKDGEVKEEEIIEVSIESIDAEEVLSLWEDADIFQYDGVIYMTNIDWVEELTITKNTQIGEIKTKNDANTDFDNEMSNKLPVGAIIYSVKERGDILIVEYDGEIKKYLAIVEG</sequence>
<proteinExistence type="predicted"/>
<name>E6TRX4_EVAC2</name>
<dbReference type="HOGENOM" id="CLU_135466_0_0_9"/>